<dbReference type="Pfam" id="PF04503">
    <property type="entry name" value="SSDP"/>
    <property type="match status" value="1"/>
</dbReference>
<feature type="compositionally biased region" description="Gly residues" evidence="3">
    <location>
        <begin position="94"/>
        <end position="106"/>
    </location>
</feature>
<feature type="region of interest" description="Disordered" evidence="3">
    <location>
        <begin position="1"/>
        <end position="24"/>
    </location>
</feature>
<evidence type="ECO:0000313" key="5">
    <source>
        <dbReference type="Proteomes" id="UP000314985"/>
    </source>
</evidence>
<keyword evidence="2" id="KW-0539">Nucleus</keyword>
<sequence>MPHALKQAHPPANSPARVPLCSHAPPPGPGPLRFASWSWRRGLSRLGAGTEQLWGLSRWGEVLIPGPPLPALHVTAVPRGPPAHPADAESGETGMRGGGSGVGPGWGHPHSVLLRPLCSLPWASPAPSPSSLAPWTPPRVLRVSREVPAALSLLPVRTPAPAPSLCRNTRYCYSRCATATAGVHTGDGPGLSSLPSAPGHSSMGPMQRVTPPRGMTSVGPQSYGGGMRPPPNSLAGPGLPTMNMGPGVRGPWASPSSNSGPPGGGGPPGTPIMPSPGDSTNSSENMYTIMNPIGPAAGRANFPLGPGPEGPMAAMSAMEPHHVNGSLGSGDLDGLPKSSPGAVAGLSNTPGTPRDDGEMAAAGTFLHPFPSESYSPGMTMSV</sequence>
<feature type="region of interest" description="Disordered" evidence="3">
    <location>
        <begin position="323"/>
        <end position="360"/>
    </location>
</feature>
<accession>A0A4X1U793</accession>
<evidence type="ECO:0000256" key="1">
    <source>
        <dbReference type="ARBA" id="ARBA00004123"/>
    </source>
</evidence>
<feature type="compositionally biased region" description="Low complexity" evidence="3">
    <location>
        <begin position="250"/>
        <end position="260"/>
    </location>
</feature>
<protein>
    <submittedName>
        <fullName evidence="4">Single stranded DNA binding protein 4</fullName>
    </submittedName>
</protein>
<dbReference type="PANTHER" id="PTHR12610:SF30">
    <property type="entry name" value="SINGLE-STRANDED DNA-BINDING PROTEIN 4"/>
    <property type="match status" value="1"/>
</dbReference>
<dbReference type="AlphaFoldDB" id="A0A4X1U793"/>
<feature type="compositionally biased region" description="Low complexity" evidence="3">
    <location>
        <begin position="325"/>
        <end position="335"/>
    </location>
</feature>
<gene>
    <name evidence="4" type="primary">SSBP4</name>
</gene>
<name>A0A4X1U793_PIG</name>
<dbReference type="PANTHER" id="PTHR12610">
    <property type="entry name" value="SINGLE STRANDED DNA BINDING PROTEIN"/>
    <property type="match status" value="1"/>
</dbReference>
<organism evidence="4 5">
    <name type="scientific">Sus scrofa</name>
    <name type="common">Pig</name>
    <dbReference type="NCBI Taxonomy" id="9823"/>
    <lineage>
        <taxon>Eukaryota</taxon>
        <taxon>Metazoa</taxon>
        <taxon>Chordata</taxon>
        <taxon>Craniata</taxon>
        <taxon>Vertebrata</taxon>
        <taxon>Euteleostomi</taxon>
        <taxon>Mammalia</taxon>
        <taxon>Eutheria</taxon>
        <taxon>Laurasiatheria</taxon>
        <taxon>Artiodactyla</taxon>
        <taxon>Suina</taxon>
        <taxon>Suidae</taxon>
        <taxon>Sus</taxon>
    </lineage>
</organism>
<dbReference type="GO" id="GO:0005634">
    <property type="term" value="C:nucleus"/>
    <property type="evidence" value="ECO:0007669"/>
    <property type="project" value="UniProtKB-SubCell"/>
</dbReference>
<feature type="region of interest" description="Disordered" evidence="3">
    <location>
        <begin position="74"/>
        <end position="106"/>
    </location>
</feature>
<dbReference type="Proteomes" id="UP000314985">
    <property type="component" value="Chromosome 2"/>
</dbReference>
<evidence type="ECO:0000313" key="4">
    <source>
        <dbReference type="Ensembl" id="ENSSSCP00070024737.1"/>
    </source>
</evidence>
<dbReference type="Ensembl" id="ENSSSCT00070029662.1">
    <property type="protein sequence ID" value="ENSSSCP00070024737.1"/>
    <property type="gene ID" value="ENSSSCG00070015045.1"/>
</dbReference>
<feature type="compositionally biased region" description="Pro residues" evidence="3">
    <location>
        <begin position="264"/>
        <end position="274"/>
    </location>
</feature>
<reference evidence="4" key="2">
    <citation type="submission" date="2025-08" db="UniProtKB">
        <authorList>
            <consortium name="Ensembl"/>
        </authorList>
    </citation>
    <scope>IDENTIFICATION</scope>
</reference>
<proteinExistence type="predicted"/>
<reference evidence="4 5" key="1">
    <citation type="submission" date="2017-08" db="EMBL/GenBank/DDBJ databases">
        <title>USMARCv1.0.</title>
        <authorList>
            <person name="Hannum G.I."/>
            <person name="Koren S."/>
            <person name="Schroeder S.G."/>
            <person name="Chin S.C."/>
            <person name="Nonneman D.J."/>
            <person name="Becker S.A."/>
            <person name="Rosen B.D."/>
            <person name="Bickhart D.M."/>
            <person name="Putnam N.H."/>
            <person name="Green R.E."/>
            <person name="Tuggle C.K."/>
            <person name="Liu H."/>
            <person name="Rohrer G.A."/>
            <person name="Warr A."/>
            <person name="Hall R."/>
            <person name="Kim K."/>
            <person name="Hume D.A."/>
            <person name="Talbot R."/>
            <person name="Chow W."/>
            <person name="Howe K."/>
            <person name="Schwartz A.S."/>
            <person name="Watson M."/>
            <person name="Archibald A.L."/>
            <person name="Phillippy A.M."/>
            <person name="Smith T.P.L."/>
        </authorList>
    </citation>
    <scope>NUCLEOTIDE SEQUENCE [LARGE SCALE GENOMIC DNA]</scope>
</reference>
<comment type="subcellular location">
    <subcellularLocation>
        <location evidence="1">Nucleus</location>
    </subcellularLocation>
</comment>
<evidence type="ECO:0000256" key="3">
    <source>
        <dbReference type="SAM" id="MobiDB-lite"/>
    </source>
</evidence>
<evidence type="ECO:0000256" key="2">
    <source>
        <dbReference type="ARBA" id="ARBA00023242"/>
    </source>
</evidence>
<feature type="region of interest" description="Disordered" evidence="3">
    <location>
        <begin position="186"/>
        <end position="286"/>
    </location>
</feature>